<keyword evidence="8" id="KW-0406">Ion transport</keyword>
<keyword evidence="5" id="KW-0249">Electron transport</keyword>
<dbReference type="AlphaFoldDB" id="A0A0N1H7M5"/>
<dbReference type="Pfam" id="PF08022">
    <property type="entry name" value="FAD_binding_8"/>
    <property type="match status" value="1"/>
</dbReference>
<evidence type="ECO:0000256" key="7">
    <source>
        <dbReference type="ARBA" id="ARBA00023002"/>
    </source>
</evidence>
<feature type="transmembrane region" description="Helical" evidence="11">
    <location>
        <begin position="225"/>
        <end position="244"/>
    </location>
</feature>
<evidence type="ECO:0000256" key="1">
    <source>
        <dbReference type="ARBA" id="ARBA00004141"/>
    </source>
</evidence>
<feature type="region of interest" description="Disordered" evidence="10">
    <location>
        <begin position="610"/>
        <end position="659"/>
    </location>
</feature>
<dbReference type="SFLD" id="SFLDS00052">
    <property type="entry name" value="Ferric_Reductase_Domain"/>
    <property type="match status" value="1"/>
</dbReference>
<comment type="caution">
    <text evidence="13">The sequence shown here is derived from an EMBL/GenBank/DDBJ whole genome shotgun (WGS) entry which is preliminary data.</text>
</comment>
<dbReference type="GO" id="GO:0015677">
    <property type="term" value="P:copper ion import"/>
    <property type="evidence" value="ECO:0007669"/>
    <property type="project" value="TreeGrafter"/>
</dbReference>
<proteinExistence type="inferred from homology"/>
<keyword evidence="4 11" id="KW-0812">Transmembrane</keyword>
<dbReference type="InterPro" id="IPR017927">
    <property type="entry name" value="FAD-bd_FR_type"/>
</dbReference>
<dbReference type="SFLD" id="SFLDG01168">
    <property type="entry name" value="Ferric_reductase_subgroup_(FRE"/>
    <property type="match status" value="1"/>
</dbReference>
<dbReference type="Gene3D" id="3.40.50.80">
    <property type="entry name" value="Nucleotide-binding domain of ferredoxin-NADP reductase (FNR) module"/>
    <property type="match status" value="1"/>
</dbReference>
<gene>
    <name evidence="13" type="ORF">AB675_4046</name>
</gene>
<dbReference type="InterPro" id="IPR039261">
    <property type="entry name" value="FNR_nucleotide-bd"/>
</dbReference>
<dbReference type="PROSITE" id="PS51384">
    <property type="entry name" value="FAD_FR"/>
    <property type="match status" value="1"/>
</dbReference>
<evidence type="ECO:0000256" key="9">
    <source>
        <dbReference type="ARBA" id="ARBA00023136"/>
    </source>
</evidence>
<evidence type="ECO:0000256" key="2">
    <source>
        <dbReference type="ARBA" id="ARBA00006278"/>
    </source>
</evidence>
<keyword evidence="7" id="KW-0560">Oxidoreductase</keyword>
<dbReference type="CDD" id="cd06186">
    <property type="entry name" value="NOX_Duox_like_FAD_NADP"/>
    <property type="match status" value="1"/>
</dbReference>
<evidence type="ECO:0000256" key="6">
    <source>
        <dbReference type="ARBA" id="ARBA00022989"/>
    </source>
</evidence>
<dbReference type="STRING" id="1664694.A0A0N1H7M5"/>
<organism evidence="13 14">
    <name type="scientific">Cyphellophora attinorum</name>
    <dbReference type="NCBI Taxonomy" id="1664694"/>
    <lineage>
        <taxon>Eukaryota</taxon>
        <taxon>Fungi</taxon>
        <taxon>Dikarya</taxon>
        <taxon>Ascomycota</taxon>
        <taxon>Pezizomycotina</taxon>
        <taxon>Eurotiomycetes</taxon>
        <taxon>Chaetothyriomycetidae</taxon>
        <taxon>Chaetothyriales</taxon>
        <taxon>Cyphellophoraceae</taxon>
        <taxon>Cyphellophora</taxon>
    </lineage>
</organism>
<keyword evidence="9 11" id="KW-0472">Membrane</keyword>
<dbReference type="Pfam" id="PF08030">
    <property type="entry name" value="NAD_binding_6"/>
    <property type="match status" value="1"/>
</dbReference>
<keyword evidence="6 11" id="KW-1133">Transmembrane helix</keyword>
<feature type="transmembrane region" description="Helical" evidence="11">
    <location>
        <begin position="264"/>
        <end position="287"/>
    </location>
</feature>
<dbReference type="InterPro" id="IPR013121">
    <property type="entry name" value="Fe_red_NAD-bd_6"/>
</dbReference>
<evidence type="ECO:0000256" key="8">
    <source>
        <dbReference type="ARBA" id="ARBA00023065"/>
    </source>
</evidence>
<accession>A0A0N1H7M5</accession>
<dbReference type="GO" id="GO:0006826">
    <property type="term" value="P:iron ion transport"/>
    <property type="evidence" value="ECO:0007669"/>
    <property type="project" value="TreeGrafter"/>
</dbReference>
<evidence type="ECO:0000256" key="5">
    <source>
        <dbReference type="ARBA" id="ARBA00022982"/>
    </source>
</evidence>
<dbReference type="RefSeq" id="XP_017997596.1">
    <property type="nucleotide sequence ID" value="XM_018144155.1"/>
</dbReference>
<dbReference type="GeneID" id="28736035"/>
<feature type="domain" description="FAD-binding FR-type" evidence="12">
    <location>
        <begin position="356"/>
        <end position="495"/>
    </location>
</feature>
<keyword evidence="3" id="KW-0813">Transport</keyword>
<dbReference type="SUPFAM" id="SSF52343">
    <property type="entry name" value="Ferredoxin reductase-like, C-terminal NADP-linked domain"/>
    <property type="match status" value="1"/>
</dbReference>
<dbReference type="InterPro" id="IPR013130">
    <property type="entry name" value="Fe3_Rdtase_TM_dom"/>
</dbReference>
<reference evidence="13 14" key="1">
    <citation type="submission" date="2015-06" db="EMBL/GenBank/DDBJ databases">
        <title>Draft genome of the ant-associated black yeast Phialophora attae CBS 131958.</title>
        <authorList>
            <person name="Moreno L.F."/>
            <person name="Stielow B.J."/>
            <person name="de Hoog S."/>
            <person name="Vicente V.A."/>
            <person name="Weiss V.A."/>
            <person name="de Vries M."/>
            <person name="Cruz L.M."/>
            <person name="Souza E.M."/>
        </authorList>
    </citation>
    <scope>NUCLEOTIDE SEQUENCE [LARGE SCALE GENOMIC DNA]</scope>
    <source>
        <strain evidence="13 14">CBS 131958</strain>
    </source>
</reference>
<dbReference type="PANTHER" id="PTHR32361:SF3">
    <property type="entry name" value="REDUCTASE, PUTATIVE (AFU_ORTHOLOGUE AFUA_6G13750)-RELATED"/>
    <property type="match status" value="1"/>
</dbReference>
<sequence length="725" mass="80428">MASTVQQPPTLVVRQHIQDHAAATSVSHHWGYADRVVPCVVDAGSCDYLDVVYGAHDQGVVFVGIMWAVLLALFFGFGIMRHLLPSRKSPPREGDAETSSLGAQSSASRLASAVKASFRRCLLPDTALRAVFGRVTRLQVLIVSMLSIYLTMFTFVGYRYETWVTPVKNSPGVYNTRTSLGPFSDRIGILAYALLPLSILLATRESLLSLLTGIPYQNFQPLHRWIGYIIYIQSAVHTIGWTVVEAKLYQPQPKVWTNFIKQTYMIWGVVAMVLITLILVLSFSCTVRRTGGYEVFRKVHYVMAMVFLGACYGHWAQLGCFIIASLAVWGLDRIVRLVRTFLLHYQYLPDGAGMGFQAAQAKVSYFPDEMNGDVVRLDFVHNHAAWEVGQHFYLCFPESSIWQSHPFTPLSLPGIGKEGQKHTYVFRAKGGETSKVAEIARRKVLELNDSQSYSRDDSKSTTVLPDALRSQARNKNPTPRTAVILQGPYGTSHVERLTHEPDVNVLLVAGGSGITFVLPVLFHLMTLPIPVRAGRDRRIELVWAIRRRNDMEWIRPELDTLMAASKRMNLAIRIFVTREDKASAASNLEDVEREKGGLIAVQERAKASCCSSSSESAHDAMQSSAEEAASSSISNSSTPPRRLSIHQPSSADAIRQETRHPDLAKLVTDFVGSTVRGPTSVYASGPGGLVSDLRAAVARCNDGAKVWRGQERCDVRLVGDDRMEW</sequence>
<evidence type="ECO:0000256" key="10">
    <source>
        <dbReference type="SAM" id="MobiDB-lite"/>
    </source>
</evidence>
<evidence type="ECO:0000259" key="12">
    <source>
        <dbReference type="PROSITE" id="PS51384"/>
    </source>
</evidence>
<dbReference type="Pfam" id="PF01794">
    <property type="entry name" value="Ferric_reduct"/>
    <property type="match status" value="1"/>
</dbReference>
<dbReference type="InterPro" id="IPR051410">
    <property type="entry name" value="Ferric/Cupric_Reductase"/>
</dbReference>
<feature type="transmembrane region" description="Helical" evidence="11">
    <location>
        <begin position="138"/>
        <end position="158"/>
    </location>
</feature>
<dbReference type="GO" id="GO:0000293">
    <property type="term" value="F:ferric-chelate reductase activity"/>
    <property type="evidence" value="ECO:0007669"/>
    <property type="project" value="UniProtKB-ARBA"/>
</dbReference>
<dbReference type="EMBL" id="LFJN01000023">
    <property type="protein sequence ID" value="KPI37633.1"/>
    <property type="molecule type" value="Genomic_DNA"/>
</dbReference>
<dbReference type="GO" id="GO:0006879">
    <property type="term" value="P:intracellular iron ion homeostasis"/>
    <property type="evidence" value="ECO:0007669"/>
    <property type="project" value="TreeGrafter"/>
</dbReference>
<feature type="region of interest" description="Disordered" evidence="10">
    <location>
        <begin position="450"/>
        <end position="481"/>
    </location>
</feature>
<evidence type="ECO:0000256" key="11">
    <source>
        <dbReference type="SAM" id="Phobius"/>
    </source>
</evidence>
<dbReference type="OrthoDB" id="167398at2759"/>
<dbReference type="VEuPathDB" id="FungiDB:AB675_4046"/>
<evidence type="ECO:0000256" key="4">
    <source>
        <dbReference type="ARBA" id="ARBA00022692"/>
    </source>
</evidence>
<dbReference type="InterPro" id="IPR013112">
    <property type="entry name" value="FAD-bd_8"/>
</dbReference>
<dbReference type="Proteomes" id="UP000038010">
    <property type="component" value="Unassembled WGS sequence"/>
</dbReference>
<name>A0A0N1H7M5_9EURO</name>
<evidence type="ECO:0000313" key="14">
    <source>
        <dbReference type="Proteomes" id="UP000038010"/>
    </source>
</evidence>
<keyword evidence="14" id="KW-1185">Reference proteome</keyword>
<feature type="transmembrane region" description="Helical" evidence="11">
    <location>
        <begin position="187"/>
        <end position="204"/>
    </location>
</feature>
<dbReference type="PANTHER" id="PTHR32361">
    <property type="entry name" value="FERRIC/CUPRIC REDUCTASE TRANSMEMBRANE COMPONENT"/>
    <property type="match status" value="1"/>
</dbReference>
<feature type="transmembrane region" description="Helical" evidence="11">
    <location>
        <begin position="59"/>
        <end position="80"/>
    </location>
</feature>
<feature type="transmembrane region" description="Helical" evidence="11">
    <location>
        <begin position="299"/>
        <end position="331"/>
    </location>
</feature>
<evidence type="ECO:0000313" key="13">
    <source>
        <dbReference type="EMBL" id="KPI37633.1"/>
    </source>
</evidence>
<dbReference type="GO" id="GO:0005886">
    <property type="term" value="C:plasma membrane"/>
    <property type="evidence" value="ECO:0007669"/>
    <property type="project" value="TreeGrafter"/>
</dbReference>
<feature type="compositionally biased region" description="Low complexity" evidence="10">
    <location>
        <begin position="610"/>
        <end position="637"/>
    </location>
</feature>
<comment type="subcellular location">
    <subcellularLocation>
        <location evidence="1">Membrane</location>
        <topology evidence="1">Multi-pass membrane protein</topology>
    </subcellularLocation>
</comment>
<comment type="similarity">
    <text evidence="2">Belongs to the ferric reductase (FRE) family.</text>
</comment>
<protein>
    <submittedName>
        <fullName evidence="13">Ferric transmembrane component 4</fullName>
    </submittedName>
</protein>
<evidence type="ECO:0000256" key="3">
    <source>
        <dbReference type="ARBA" id="ARBA00022448"/>
    </source>
</evidence>